<protein>
    <submittedName>
        <fullName evidence="3">Uncharacterized protein</fullName>
    </submittedName>
</protein>
<feature type="region of interest" description="Disordered" evidence="1">
    <location>
        <begin position="28"/>
        <end position="57"/>
    </location>
</feature>
<keyword evidence="2" id="KW-0472">Membrane</keyword>
<evidence type="ECO:0000313" key="4">
    <source>
        <dbReference type="Proteomes" id="UP000225706"/>
    </source>
</evidence>
<dbReference type="EMBL" id="LSMT01000205">
    <property type="protein sequence ID" value="PFX23503.1"/>
    <property type="molecule type" value="Genomic_DNA"/>
</dbReference>
<dbReference type="Proteomes" id="UP000225706">
    <property type="component" value="Unassembled WGS sequence"/>
</dbReference>
<evidence type="ECO:0000256" key="1">
    <source>
        <dbReference type="SAM" id="MobiDB-lite"/>
    </source>
</evidence>
<evidence type="ECO:0000256" key="2">
    <source>
        <dbReference type="SAM" id="Phobius"/>
    </source>
</evidence>
<keyword evidence="4" id="KW-1185">Reference proteome</keyword>
<name>A0A2B4S385_STYPI</name>
<feature type="transmembrane region" description="Helical" evidence="2">
    <location>
        <begin position="65"/>
        <end position="88"/>
    </location>
</feature>
<reference evidence="4" key="1">
    <citation type="journal article" date="2017" name="bioRxiv">
        <title>Comparative analysis of the genomes of Stylophora pistillata and Acropora digitifera provides evidence for extensive differences between species of corals.</title>
        <authorList>
            <person name="Voolstra C.R."/>
            <person name="Li Y."/>
            <person name="Liew Y.J."/>
            <person name="Baumgarten S."/>
            <person name="Zoccola D."/>
            <person name="Flot J.-F."/>
            <person name="Tambutte S."/>
            <person name="Allemand D."/>
            <person name="Aranda M."/>
        </authorList>
    </citation>
    <scope>NUCLEOTIDE SEQUENCE [LARGE SCALE GENOMIC DNA]</scope>
</reference>
<comment type="caution">
    <text evidence="3">The sequence shown here is derived from an EMBL/GenBank/DDBJ whole genome shotgun (WGS) entry which is preliminary data.</text>
</comment>
<gene>
    <name evidence="3" type="ORF">AWC38_SpisGene11942</name>
</gene>
<sequence>MQVDCYSFGSFDFKLVMDILHPLRDTMATPRQETGGPQSSELALPRPPQEMESENPSAAKRLAEVIAALLVALFNLPGGSFTIFCTIARSAVQYFFQIPPINVEERDKVKLDGEEIKLRLKEISHEGNKLEEKFSNFPYHSAVNLIKWEWDLSIARDRLAKCGIDIHISQGFLGRLISDLQTKVKWTILQVITGLLFPSAVIGHWFYWAYITTYKTETEFSMPGVWKGGLLIPLSVFLVRKVQEYYSDVQILREDNQVKRELEESRRCFMKCKVTLEETLPSLKEVVDKFDGGSYLQKVKSE</sequence>
<keyword evidence="2" id="KW-0812">Transmembrane</keyword>
<dbReference type="OrthoDB" id="10452635at2759"/>
<keyword evidence="2" id="KW-1133">Transmembrane helix</keyword>
<organism evidence="3 4">
    <name type="scientific">Stylophora pistillata</name>
    <name type="common">Smooth cauliflower coral</name>
    <dbReference type="NCBI Taxonomy" id="50429"/>
    <lineage>
        <taxon>Eukaryota</taxon>
        <taxon>Metazoa</taxon>
        <taxon>Cnidaria</taxon>
        <taxon>Anthozoa</taxon>
        <taxon>Hexacorallia</taxon>
        <taxon>Scleractinia</taxon>
        <taxon>Astrocoeniina</taxon>
        <taxon>Pocilloporidae</taxon>
        <taxon>Stylophora</taxon>
    </lineage>
</organism>
<evidence type="ECO:0000313" key="3">
    <source>
        <dbReference type="EMBL" id="PFX23503.1"/>
    </source>
</evidence>
<accession>A0A2B4S385</accession>
<dbReference type="AlphaFoldDB" id="A0A2B4S385"/>
<proteinExistence type="predicted"/>
<feature type="transmembrane region" description="Helical" evidence="2">
    <location>
        <begin position="186"/>
        <end position="208"/>
    </location>
</feature>
<feature type="compositionally biased region" description="Polar residues" evidence="1">
    <location>
        <begin position="29"/>
        <end position="41"/>
    </location>
</feature>